<feature type="region of interest" description="Disordered" evidence="1">
    <location>
        <begin position="22"/>
        <end position="41"/>
    </location>
</feature>
<feature type="domain" description="DUF7722" evidence="3">
    <location>
        <begin position="331"/>
        <end position="377"/>
    </location>
</feature>
<accession>A0A8S9NBA9</accession>
<dbReference type="InterPro" id="IPR056139">
    <property type="entry name" value="DUF7722"/>
</dbReference>
<feature type="domain" description="F-box protein At3g26010-like beta-propeller" evidence="2">
    <location>
        <begin position="244"/>
        <end position="300"/>
    </location>
</feature>
<evidence type="ECO:0000259" key="3">
    <source>
        <dbReference type="Pfam" id="PF24847"/>
    </source>
</evidence>
<name>A0A8S9NBA9_BRACR</name>
<dbReference type="PANTHER" id="PTHR33513:SF49">
    <property type="entry name" value="(RAPE) HYPOTHETICAL PROTEIN"/>
    <property type="match status" value="1"/>
</dbReference>
<organism evidence="4 5">
    <name type="scientific">Brassica cretica</name>
    <name type="common">Mustard</name>
    <dbReference type="NCBI Taxonomy" id="69181"/>
    <lineage>
        <taxon>Eukaryota</taxon>
        <taxon>Viridiplantae</taxon>
        <taxon>Streptophyta</taxon>
        <taxon>Embryophyta</taxon>
        <taxon>Tracheophyta</taxon>
        <taxon>Spermatophyta</taxon>
        <taxon>Magnoliopsida</taxon>
        <taxon>eudicotyledons</taxon>
        <taxon>Gunneridae</taxon>
        <taxon>Pentapetalae</taxon>
        <taxon>rosids</taxon>
        <taxon>malvids</taxon>
        <taxon>Brassicales</taxon>
        <taxon>Brassicaceae</taxon>
        <taxon>Brassiceae</taxon>
        <taxon>Brassica</taxon>
    </lineage>
</organism>
<evidence type="ECO:0000313" key="4">
    <source>
        <dbReference type="EMBL" id="KAF3499631.1"/>
    </source>
</evidence>
<reference evidence="4" key="1">
    <citation type="submission" date="2019-12" db="EMBL/GenBank/DDBJ databases">
        <title>Genome sequencing and annotation of Brassica cretica.</title>
        <authorList>
            <person name="Studholme D.J."/>
            <person name="Sarris P."/>
        </authorList>
    </citation>
    <scope>NUCLEOTIDE SEQUENCE</scope>
    <source>
        <strain evidence="4">PFS-109/04</strain>
        <tissue evidence="4">Leaf</tissue>
    </source>
</reference>
<proteinExistence type="predicted"/>
<evidence type="ECO:0000256" key="1">
    <source>
        <dbReference type="SAM" id="MobiDB-lite"/>
    </source>
</evidence>
<feature type="domain" description="DUF7722" evidence="3">
    <location>
        <begin position="57"/>
        <end position="103"/>
    </location>
</feature>
<feature type="region of interest" description="Disordered" evidence="1">
    <location>
        <begin position="111"/>
        <end position="139"/>
    </location>
</feature>
<feature type="region of interest" description="Disordered" evidence="1">
    <location>
        <begin position="301"/>
        <end position="320"/>
    </location>
</feature>
<evidence type="ECO:0000259" key="2">
    <source>
        <dbReference type="Pfam" id="PF24750"/>
    </source>
</evidence>
<sequence>MTKVSQLTLIFRDKLQTVHKNSDVVEKKPLDPPSNDDRDQLTKEVDSWSSFQMPVHYPNLTREEYEIMSEEELDRLLKLYGLPTNTGDLSCKKQFAMGAFLWEKLSLSLEKPSPNGDGRNTNSSLGGDADRDSSETTLENHLQIQISEQEMEINTRITLFPPSLSVSAPSIVVALARSRRTDRFPLSTDAKHGIFQSLQLRSSHTLSNATFAVIATTWILRVDWFCLQTALINLTATSAIQFLSNVFGLVTRLDEDGVVLSFKVVRLASYQTTNDHLSSVLNVLVYPSEKRIWTSKMLSRKKPLDPPSNDDRDQLTKEVDSWSSCQMPVHYPNLTREEYEIMSEEELDRLLKLYGLPTDIGDLSYKKQFAMGAFLWERR</sequence>
<protein>
    <submittedName>
        <fullName evidence="4">Uncharacterized protein</fullName>
    </submittedName>
</protein>
<feature type="compositionally biased region" description="Basic and acidic residues" evidence="1">
    <location>
        <begin position="309"/>
        <end position="320"/>
    </location>
</feature>
<evidence type="ECO:0000313" key="5">
    <source>
        <dbReference type="Proteomes" id="UP000712600"/>
    </source>
</evidence>
<dbReference type="Pfam" id="PF24847">
    <property type="entry name" value="DUF7722"/>
    <property type="match status" value="2"/>
</dbReference>
<dbReference type="PANTHER" id="PTHR33513">
    <property type="entry name" value="OS06G0523300 PROTEIN"/>
    <property type="match status" value="1"/>
</dbReference>
<dbReference type="Pfam" id="PF24750">
    <property type="entry name" value="b-prop_At3g26010-like"/>
    <property type="match status" value="1"/>
</dbReference>
<dbReference type="InterPro" id="IPR056592">
    <property type="entry name" value="Beta-prop_At3g26010-like"/>
</dbReference>
<dbReference type="AlphaFoldDB" id="A0A8S9NBA9"/>
<gene>
    <name evidence="4" type="ORF">F2Q69_00044302</name>
</gene>
<comment type="caution">
    <text evidence="4">The sequence shown here is derived from an EMBL/GenBank/DDBJ whole genome shotgun (WGS) entry which is preliminary data.</text>
</comment>
<dbReference type="Proteomes" id="UP000712600">
    <property type="component" value="Unassembled WGS sequence"/>
</dbReference>
<dbReference type="EMBL" id="QGKX02001621">
    <property type="protein sequence ID" value="KAF3499631.1"/>
    <property type="molecule type" value="Genomic_DNA"/>
</dbReference>